<dbReference type="InterPro" id="IPR040194">
    <property type="entry name" value="Cwf19-like"/>
</dbReference>
<feature type="domain" description="Cwf19-like protein C-terminal" evidence="3">
    <location>
        <begin position="758"/>
        <end position="861"/>
    </location>
</feature>
<feature type="compositionally biased region" description="Basic residues" evidence="2">
    <location>
        <begin position="19"/>
        <end position="35"/>
    </location>
</feature>
<dbReference type="EMBL" id="JAAAJB010000251">
    <property type="protein sequence ID" value="KAG0260367.1"/>
    <property type="molecule type" value="Genomic_DNA"/>
</dbReference>
<proteinExistence type="inferred from homology"/>
<dbReference type="PANTHER" id="PTHR12072:SF5">
    <property type="entry name" value="CWF19-LIKE PROTEIN 2"/>
    <property type="match status" value="1"/>
</dbReference>
<dbReference type="InterPro" id="IPR006768">
    <property type="entry name" value="Cwf19-like_C_dom-1"/>
</dbReference>
<feature type="region of interest" description="Disordered" evidence="2">
    <location>
        <begin position="276"/>
        <end position="432"/>
    </location>
</feature>
<evidence type="ECO:0000259" key="3">
    <source>
        <dbReference type="Pfam" id="PF04676"/>
    </source>
</evidence>
<feature type="region of interest" description="Disordered" evidence="2">
    <location>
        <begin position="466"/>
        <end position="554"/>
    </location>
</feature>
<dbReference type="InterPro" id="IPR006767">
    <property type="entry name" value="Cwf19-like_C_dom-2"/>
</dbReference>
<comment type="similarity">
    <text evidence="1">Belongs to the CWF19 family.</text>
</comment>
<evidence type="ECO:0000313" key="6">
    <source>
        <dbReference type="Proteomes" id="UP000807716"/>
    </source>
</evidence>
<organism evidence="5 6">
    <name type="scientific">Actinomortierella ambigua</name>
    <dbReference type="NCBI Taxonomy" id="1343610"/>
    <lineage>
        <taxon>Eukaryota</taxon>
        <taxon>Fungi</taxon>
        <taxon>Fungi incertae sedis</taxon>
        <taxon>Mucoromycota</taxon>
        <taxon>Mortierellomycotina</taxon>
        <taxon>Mortierellomycetes</taxon>
        <taxon>Mortierellales</taxon>
        <taxon>Mortierellaceae</taxon>
        <taxon>Actinomortierella</taxon>
    </lineage>
</organism>
<dbReference type="AlphaFoldDB" id="A0A9P6Q743"/>
<dbReference type="InterPro" id="IPR036265">
    <property type="entry name" value="HIT-like_sf"/>
</dbReference>
<feature type="compositionally biased region" description="Basic and acidic residues" evidence="2">
    <location>
        <begin position="68"/>
        <end position="91"/>
    </location>
</feature>
<dbReference type="OrthoDB" id="2113965at2759"/>
<reference evidence="5" key="1">
    <citation type="journal article" date="2020" name="Fungal Divers.">
        <title>Resolving the Mortierellaceae phylogeny through synthesis of multi-gene phylogenetics and phylogenomics.</title>
        <authorList>
            <person name="Vandepol N."/>
            <person name="Liber J."/>
            <person name="Desiro A."/>
            <person name="Na H."/>
            <person name="Kennedy M."/>
            <person name="Barry K."/>
            <person name="Grigoriev I.V."/>
            <person name="Miller A.N."/>
            <person name="O'Donnell K."/>
            <person name="Stajich J.E."/>
            <person name="Bonito G."/>
        </authorList>
    </citation>
    <scope>NUCLEOTIDE SEQUENCE</scope>
    <source>
        <strain evidence="5">BC1065</strain>
    </source>
</reference>
<keyword evidence="6" id="KW-1185">Reference proteome</keyword>
<dbReference type="Pfam" id="PF04676">
    <property type="entry name" value="CwfJ_C_2"/>
    <property type="match status" value="1"/>
</dbReference>
<evidence type="ECO:0000313" key="5">
    <source>
        <dbReference type="EMBL" id="KAG0260367.1"/>
    </source>
</evidence>
<evidence type="ECO:0000256" key="2">
    <source>
        <dbReference type="SAM" id="MobiDB-lite"/>
    </source>
</evidence>
<feature type="compositionally biased region" description="Low complexity" evidence="2">
    <location>
        <begin position="57"/>
        <end position="67"/>
    </location>
</feature>
<feature type="compositionally biased region" description="Basic and acidic residues" evidence="2">
    <location>
        <begin position="466"/>
        <end position="475"/>
    </location>
</feature>
<dbReference type="Proteomes" id="UP000807716">
    <property type="component" value="Unassembled WGS sequence"/>
</dbReference>
<dbReference type="GO" id="GO:0000398">
    <property type="term" value="P:mRNA splicing, via spliceosome"/>
    <property type="evidence" value="ECO:0007669"/>
    <property type="project" value="TreeGrafter"/>
</dbReference>
<comment type="caution">
    <text evidence="5">The sequence shown here is derived from an EMBL/GenBank/DDBJ whole genome shotgun (WGS) entry which is preliminary data.</text>
</comment>
<dbReference type="Pfam" id="PF04677">
    <property type="entry name" value="CwfJ_C_1"/>
    <property type="match status" value="1"/>
</dbReference>
<feature type="region of interest" description="Disordered" evidence="2">
    <location>
        <begin position="1"/>
        <end position="214"/>
    </location>
</feature>
<feature type="compositionally biased region" description="Low complexity" evidence="2">
    <location>
        <begin position="487"/>
        <end position="529"/>
    </location>
</feature>
<feature type="compositionally biased region" description="Basic and acidic residues" evidence="2">
    <location>
        <begin position="199"/>
        <end position="214"/>
    </location>
</feature>
<feature type="compositionally biased region" description="Low complexity" evidence="2">
    <location>
        <begin position="134"/>
        <end position="162"/>
    </location>
</feature>
<feature type="compositionally biased region" description="Polar residues" evidence="2">
    <location>
        <begin position="169"/>
        <end position="179"/>
    </location>
</feature>
<feature type="compositionally biased region" description="Acidic residues" evidence="2">
    <location>
        <begin position="117"/>
        <end position="126"/>
    </location>
</feature>
<feature type="compositionally biased region" description="Low complexity" evidence="2">
    <location>
        <begin position="403"/>
        <end position="432"/>
    </location>
</feature>
<dbReference type="SUPFAM" id="SSF54197">
    <property type="entry name" value="HIT-like"/>
    <property type="match status" value="1"/>
</dbReference>
<feature type="compositionally biased region" description="Basic and acidic residues" evidence="2">
    <location>
        <begin position="366"/>
        <end position="391"/>
    </location>
</feature>
<name>A0A9P6Q743_9FUNG</name>
<gene>
    <name evidence="5" type="ORF">DFQ27_003591</name>
</gene>
<evidence type="ECO:0000259" key="4">
    <source>
        <dbReference type="Pfam" id="PF04677"/>
    </source>
</evidence>
<dbReference type="PANTHER" id="PTHR12072">
    <property type="entry name" value="CWF19, CELL CYCLE CONTROL PROTEIN"/>
    <property type="match status" value="1"/>
</dbReference>
<sequence length="866" mass="98377">MESSSRHSRRDDNDSRDSSRRRHRSRSKSRSRSRSRSRERDRDRDRHHHHKKHRASSPRTASSSSSTTRKESRDSRDGSRSSHKSDRDRDRDRRHHRHDKDRHKDRKRSSRDKDQGSDLDQDDDDMWVEKEVPATAIVTSATLSASATTTTTTTSTITATVSPRGEGTDGSNAAPSTSKRAPWMLEDSGGLDFGMMGTEKPKKPKEEKPDPEKLHVSSRELNVHLKAGLSVDQYPEQEKKSYTIGDAGSNWRMTKLRRVLETAAEEGVSPQVIGIERYGSLEKFNEAMEERRELDRRKAERDNRRNDRGRDDDRRDRNRDRNRDRDQARRGRDSDRDSGRDSPMSTSTGGGRHSAYSSAASSPFHRPMEPHERQEKELARRAMEKDRERKTTATPIPSPFATIVSSPIVHHPSSPDQQAESSSSNVPLPSSLSSAVLSQDALNKLKAKALRAKLMGTPDADKLEKEYEAAEKAAKEAAANPRPPQQPGEQQHNQRQQQQSQVVVISTLAHSSSGSASPATAHGQQSAAAAKKRAYGKGKEATHDALGNRTAYEGEEGDVGLQDLVLRERLERESGGMDREYARRITRDAKFQDDVDYLDEHVDKIARTVKRTDKQLKDAAVYDFKRTQGALDQCQLCFKDDGRTAPLTPVVSLGSQVYLGLPLVKEFLPGQCLIVPLQHVTSTLELDDDAWDEIRNFMKCLIQMHAAQDRFVIFSETVLHPHGRSPKHTAIECYPIPWQAGQAASGYFKEAILGVAEEWSQHKKIIETNAKDPKNGGVRRRLTSKMPYFHVWCFGNPDRGYGHVIEDDETKFPDYFVREVLASACEMDSWEWQRKPKRIPVHDNDRRVQEFKRSWQPWDWTRTLDK</sequence>
<feature type="domain" description="Cwf19-like C-terminal" evidence="4">
    <location>
        <begin position="625"/>
        <end position="749"/>
    </location>
</feature>
<dbReference type="GO" id="GO:0071014">
    <property type="term" value="C:post-mRNA release spliceosomal complex"/>
    <property type="evidence" value="ECO:0007669"/>
    <property type="project" value="TreeGrafter"/>
</dbReference>
<feature type="compositionally biased region" description="Basic and acidic residues" evidence="2">
    <location>
        <begin position="9"/>
        <end position="18"/>
    </location>
</feature>
<feature type="compositionally biased region" description="Basic and acidic residues" evidence="2">
    <location>
        <begin position="279"/>
        <end position="340"/>
    </location>
</feature>
<evidence type="ECO:0008006" key="7">
    <source>
        <dbReference type="Google" id="ProtNLM"/>
    </source>
</evidence>
<feature type="compositionally biased region" description="Basic residues" evidence="2">
    <location>
        <begin position="92"/>
        <end position="110"/>
    </location>
</feature>
<protein>
    <recommendedName>
        <fullName evidence="7">CwfJ C-terminus 1-domain-containing protein-like protein</fullName>
    </recommendedName>
</protein>
<accession>A0A9P6Q743</accession>
<evidence type="ECO:0000256" key="1">
    <source>
        <dbReference type="ARBA" id="ARBA00006795"/>
    </source>
</evidence>
<feature type="compositionally biased region" description="Basic residues" evidence="2">
    <location>
        <begin position="45"/>
        <end position="56"/>
    </location>
</feature>